<dbReference type="EMBL" id="CAJVPJ010001046">
    <property type="protein sequence ID" value="CAG8572488.1"/>
    <property type="molecule type" value="Genomic_DNA"/>
</dbReference>
<organism evidence="1 2">
    <name type="scientific">Paraglomus occultum</name>
    <dbReference type="NCBI Taxonomy" id="144539"/>
    <lineage>
        <taxon>Eukaryota</taxon>
        <taxon>Fungi</taxon>
        <taxon>Fungi incertae sedis</taxon>
        <taxon>Mucoromycota</taxon>
        <taxon>Glomeromycotina</taxon>
        <taxon>Glomeromycetes</taxon>
        <taxon>Paraglomerales</taxon>
        <taxon>Paraglomeraceae</taxon>
        <taxon>Paraglomus</taxon>
    </lineage>
</organism>
<comment type="caution">
    <text evidence="1">The sequence shown here is derived from an EMBL/GenBank/DDBJ whole genome shotgun (WGS) entry which is preliminary data.</text>
</comment>
<evidence type="ECO:0000313" key="2">
    <source>
        <dbReference type="Proteomes" id="UP000789572"/>
    </source>
</evidence>
<dbReference type="Proteomes" id="UP000789572">
    <property type="component" value="Unassembled WGS sequence"/>
</dbReference>
<keyword evidence="2" id="KW-1185">Reference proteome</keyword>
<proteinExistence type="predicted"/>
<dbReference type="GO" id="GO:0050577">
    <property type="term" value="F:GDP-L-fucose synthase activity"/>
    <property type="evidence" value="ECO:0007669"/>
    <property type="project" value="TreeGrafter"/>
</dbReference>
<reference evidence="1" key="1">
    <citation type="submission" date="2021-06" db="EMBL/GenBank/DDBJ databases">
        <authorList>
            <person name="Kallberg Y."/>
            <person name="Tangrot J."/>
            <person name="Rosling A."/>
        </authorList>
    </citation>
    <scope>NUCLEOTIDE SEQUENCE</scope>
    <source>
        <strain evidence="1">IA702</strain>
    </source>
</reference>
<name>A0A9N9G1A6_9GLOM</name>
<gene>
    <name evidence="1" type="ORF">POCULU_LOCUS6067</name>
</gene>
<dbReference type="PANTHER" id="PTHR43238:SF1">
    <property type="entry name" value="GDP-L-FUCOSE SYNTHASE"/>
    <property type="match status" value="1"/>
</dbReference>
<feature type="non-terminal residue" evidence="1">
    <location>
        <position position="1"/>
    </location>
</feature>
<dbReference type="Gene3D" id="3.90.25.10">
    <property type="entry name" value="UDP-galactose 4-epimerase, domain 1"/>
    <property type="match status" value="1"/>
</dbReference>
<sequence>TYTFDTSRSDGQFKKTASNAKLMKYLGGEFQFTPFNAAIKDSVDWFIANYSTARTGNI</sequence>
<dbReference type="OrthoDB" id="331544at2759"/>
<dbReference type="PANTHER" id="PTHR43238">
    <property type="entry name" value="GDP-L-FUCOSE SYNTHASE"/>
    <property type="match status" value="1"/>
</dbReference>
<dbReference type="AlphaFoldDB" id="A0A9N9G1A6"/>
<protein>
    <submittedName>
        <fullName evidence="1">4084_t:CDS:1</fullName>
    </submittedName>
</protein>
<accession>A0A9N9G1A6</accession>
<evidence type="ECO:0000313" key="1">
    <source>
        <dbReference type="EMBL" id="CAG8572488.1"/>
    </source>
</evidence>